<organism evidence="1 2">
    <name type="scientific">Pristionchus pacificus</name>
    <name type="common">Parasitic nematode worm</name>
    <dbReference type="NCBI Taxonomy" id="54126"/>
    <lineage>
        <taxon>Eukaryota</taxon>
        <taxon>Metazoa</taxon>
        <taxon>Ecdysozoa</taxon>
        <taxon>Nematoda</taxon>
        <taxon>Chromadorea</taxon>
        <taxon>Rhabditida</taxon>
        <taxon>Rhabditina</taxon>
        <taxon>Diplogasteromorpha</taxon>
        <taxon>Diplogasteroidea</taxon>
        <taxon>Neodiplogasteridae</taxon>
        <taxon>Pristionchus</taxon>
    </lineage>
</organism>
<sequence>MTPLVAGGVLSFTQIGSGMVGAVFALAYPIFFMRDWAIPVEQRGARIQNAVVGAVCTIMGIVAVNCAMLPLMGSNVAFVILIAAQAGVDSIFLPKFMEISDPSINDEARLVKADEFKWCYMTCVFGGAALGWLMAYFGYGHTVVALTMAGCITLVFYVPQLLEFAVDGQTRRISPENAPDSIAMGVAVFSGLMSVSMEPNTLEIVTACIAIVRFAIWSPMNLICLVQTWARIRNLFTQRWSGTAAPLVVGAAIAHWQVGYGVVGFALAVAYPTLFIRDLEIASNQGWDRNDQEGKGRTTFFSLNFVRKEMKRACAEAGVTPFTPHCLRGGGATTSIEEGTPVEQSTSMKFGESILFALCAVTPLLVGLFLGITNIGFAIVSAVFAVAYPIFFMRDLAIPSDQRGDRIQSAVVVAVCGIVGIFAVQCAMVPVMGYQVAFLVMMAAQSGADYFFISNFVEFSNCHLNNQDRLSKIATHQNEYWQFVCGLSGYSLLLVVTGAARRVERSSSLLLSSSFSLPMTGGERIKFRLLFLSIKIRARILIDEREFVIFWRRMKRKGGGNRNFDYKYVAKDIVDLHDANENLLIFATRIDEIIFPNERHLRLEMRDPRKVKWLYETVLGMAVFGVVYMAFWVLHLFKADPVSPDYRPLIARSFNAAGGAGFFAIGLTLMMTTEMLMPGCCRSCRHLDRYDHRMSSQNLDQNQLKLLITVAVILVTSTSMEWLQLASYALAPLAGAAIGYWHTGFELVGCVFAVAYPIFFMRDLAIPSDQRGDRIWNAIKIVLEAVAVIYVIHFAIPPLIHDHSALRTLLIAAQAGADFYFIEDFVRIIDPSITDHQRRVIIAKHEREFPRGVAIFVFFGCLTEVIENGQAVVALTEFGLIYMAYWMFDLFQNHNFHFLTEEASINAADVGGLCGFVLTYLWPKEMLGKFVFVVTAIRCVLWLVMIVRCLTFAPLLAGAAIGHLHTGFEVVGCFLAMAYPVLFSCDLMIPSDQRADRAKSAFWIAVGTVVLIYVTRFTIAPAIDDELATLIMISARSGADFFFLPDFMKISDDRVPSNLRNKYTATLCVHAFVVVVFVVFAVSVSLCLAAYLTTAGAMQACLVSFAGIVMTAWLPQLVPRIRWVPVVRMHGSMGAVNPGQDDDDDDDTPNYKELEQYALGVAAKTAVGAAALEAVTMVVFGVSIGMLVTAARTVVWVPMIVLKMCVSNEFIGRSLHVSRLRNRAMQQTEEECPVCPDCWFHRRNLFWLKEESLYLYEGVVDCLMVAGIPRELVREMHEPTLERRWYETQAAIRLCRLEARLRPMHRDFIAHLNVILRRVEHTLDLCRPGIAA</sequence>
<accession>A0A2A6BNR5</accession>
<keyword evidence="2" id="KW-1185">Reference proteome</keyword>
<dbReference type="Proteomes" id="UP000005239">
    <property type="component" value="Unassembled WGS sequence"/>
</dbReference>
<dbReference type="InterPro" id="IPR011010">
    <property type="entry name" value="DNA_brk_join_enz"/>
</dbReference>
<reference evidence="1" key="2">
    <citation type="submission" date="2022-06" db="UniProtKB">
        <authorList>
            <consortium name="EnsemblMetazoa"/>
        </authorList>
    </citation>
    <scope>IDENTIFICATION</scope>
    <source>
        <strain evidence="1">PS312</strain>
    </source>
</reference>
<evidence type="ECO:0000313" key="1">
    <source>
        <dbReference type="EnsemblMetazoa" id="PPA31326.1"/>
    </source>
</evidence>
<name>A0A2A6BNR5_PRIPA</name>
<dbReference type="SUPFAM" id="SSF56349">
    <property type="entry name" value="DNA breaking-rejoining enzymes"/>
    <property type="match status" value="1"/>
</dbReference>
<accession>A0A8R1YL09</accession>
<gene>
    <name evidence="1" type="primary">WBGene00204191</name>
</gene>
<proteinExistence type="predicted"/>
<evidence type="ECO:0000313" key="2">
    <source>
        <dbReference type="Proteomes" id="UP000005239"/>
    </source>
</evidence>
<dbReference type="PANTHER" id="PTHR33435:SF3">
    <property type="entry name" value="PROTEIN CBG21870"/>
    <property type="match status" value="1"/>
</dbReference>
<dbReference type="EnsemblMetazoa" id="PPA31326.1">
    <property type="protein sequence ID" value="PPA31326.1"/>
    <property type="gene ID" value="WBGene00204191"/>
</dbReference>
<reference evidence="2" key="1">
    <citation type="journal article" date="2008" name="Nat. Genet.">
        <title>The Pristionchus pacificus genome provides a unique perspective on nematode lifestyle and parasitism.</title>
        <authorList>
            <person name="Dieterich C."/>
            <person name="Clifton S.W."/>
            <person name="Schuster L.N."/>
            <person name="Chinwalla A."/>
            <person name="Delehaunty K."/>
            <person name="Dinkelacker I."/>
            <person name="Fulton L."/>
            <person name="Fulton R."/>
            <person name="Godfrey J."/>
            <person name="Minx P."/>
            <person name="Mitreva M."/>
            <person name="Roeseler W."/>
            <person name="Tian H."/>
            <person name="Witte H."/>
            <person name="Yang S.P."/>
            <person name="Wilson R.K."/>
            <person name="Sommer R.J."/>
        </authorList>
    </citation>
    <scope>NUCLEOTIDE SEQUENCE [LARGE SCALE GENOMIC DNA]</scope>
    <source>
        <strain evidence="2">PS312</strain>
    </source>
</reference>
<dbReference type="PANTHER" id="PTHR33435">
    <property type="entry name" value="PROTEIN CBG21870-RELATED"/>
    <property type="match status" value="1"/>
</dbReference>
<dbReference type="OrthoDB" id="5892090at2759"/>
<protein>
    <submittedName>
        <fullName evidence="1">Uncharacterized protein</fullName>
    </submittedName>
</protein>
<dbReference type="GO" id="GO:0003677">
    <property type="term" value="F:DNA binding"/>
    <property type="evidence" value="ECO:0007669"/>
    <property type="project" value="InterPro"/>
</dbReference>